<dbReference type="InterPro" id="IPR056024">
    <property type="entry name" value="DUF7605"/>
</dbReference>
<feature type="region of interest" description="Disordered" evidence="2">
    <location>
        <begin position="265"/>
        <end position="310"/>
    </location>
</feature>
<dbReference type="InterPro" id="IPR027417">
    <property type="entry name" value="P-loop_NTPase"/>
</dbReference>
<dbReference type="PANTHER" id="PTHR36681:SF3">
    <property type="entry name" value="NUCLEAR GTPASE, GERMINAL CENTER-ASSOCIATED, TANDEM DUPLICATE 3"/>
    <property type="match status" value="1"/>
</dbReference>
<organism evidence="5 6">
    <name type="scientific">Athelia psychrophila</name>
    <dbReference type="NCBI Taxonomy" id="1759441"/>
    <lineage>
        <taxon>Eukaryota</taxon>
        <taxon>Fungi</taxon>
        <taxon>Dikarya</taxon>
        <taxon>Basidiomycota</taxon>
        <taxon>Agaricomycotina</taxon>
        <taxon>Agaricomycetes</taxon>
        <taxon>Agaricomycetidae</taxon>
        <taxon>Atheliales</taxon>
        <taxon>Atheliaceae</taxon>
        <taxon>Athelia</taxon>
    </lineage>
</organism>
<proteinExistence type="predicted"/>
<dbReference type="STRING" id="436010.A0A166VMT8"/>
<evidence type="ECO:0000313" key="6">
    <source>
        <dbReference type="Proteomes" id="UP000076532"/>
    </source>
</evidence>
<dbReference type="Proteomes" id="UP000076532">
    <property type="component" value="Unassembled WGS sequence"/>
</dbReference>
<feature type="region of interest" description="Disordered" evidence="2">
    <location>
        <begin position="486"/>
        <end position="597"/>
    </location>
</feature>
<keyword evidence="6" id="KW-1185">Reference proteome</keyword>
<evidence type="ECO:0000256" key="1">
    <source>
        <dbReference type="SAM" id="Coils"/>
    </source>
</evidence>
<dbReference type="EMBL" id="KV417484">
    <property type="protein sequence ID" value="KZP32888.1"/>
    <property type="molecule type" value="Genomic_DNA"/>
</dbReference>
<feature type="compositionally biased region" description="Acidic residues" evidence="2">
    <location>
        <begin position="527"/>
        <end position="557"/>
    </location>
</feature>
<protein>
    <recommendedName>
        <fullName evidence="7">G domain-containing protein</fullName>
    </recommendedName>
</protein>
<feature type="compositionally biased region" description="Basic and acidic residues" evidence="2">
    <location>
        <begin position="588"/>
        <end position="597"/>
    </location>
</feature>
<feature type="domain" description="DUF7605" evidence="4">
    <location>
        <begin position="878"/>
        <end position="1039"/>
    </location>
</feature>
<sequence length="1126" mass="123932">MRKNATDANSASTSVKPEPNDAARVPPILNDADDVTMGDATAAQYSGDPAKPAYHIFSGPADILYAPEEALVQGLHMVKTLKANVKKLELGNKMRKDVWLREIESLGNNAAPTTMIAICGATGAGKSSLLNAILDDNIVPTSGMRACTAVVTEIGWHNKKTIDADVAFLSEAEWRQELAVLLDDLVDEDGNLKRSTDMRSDAGVAWSKVHAVYPNITQEQLIRMNADQIIAKDQKIAKLLGTTTKIVAKDSKVFAEQISRYIDSKDQKRGQKDKKNKKDKDKSKSTAGSFGDYFSKEKQQEGQRKDKANKDDAPALWPLIRQVNVRCPCKALSSGAILVDLPGVADANAARNSIAKDYMKKCDCIWILAPIQRAVDDKTARDLLGDAFKMQLMTSYDATAITFVASKCDDISCSEVIRSLQLEDDPELEEIEDRIEQYADDTKDWKQKKSAVDKRIKGIESGLKDVRAHAKEYKEHLTALEAGESFSPKLTAKGKQAKQKATGKKRKRGGRSSGKKGSPKRKKSGPDEDGDDSMLGSDDDSDESDDIDSDDSDDESDRDSAASDEASDSESDPENSGSEREDDEETEDSIKEKIKGTKTAIKEGREILSEARKERKEAIDALAGLKKRQVKVQRDKNAFCAKKRSEFSRDVLKEDFRVGLKDLDDSAAEERDPDAFDPTVNLRNYDEIDLPVFTCSARDYIRIKGQVQGDGDSSCFSNLDDTCIPALQEWCHALTVSSRERAARNFLTQLKTFGNSVKTYVQGIGEITGEDRALLREKWESTEMQEDDNGPVYGGGWAISDAGSDTFDILTGLAGHDLLSMNKPAPKVDAYGEPIGVTPQLTKDFKKVVDQSVASLQTAFNAGLEDKCRLGAVNAANAAVGTTDEFAASMHWASFRATLRRFGSFRRDLNVELVNPFTRNIASSWQQVFEGDLFAAFERATTQSINQLLKQVEDSAATGLKDKVKSQAELCLEEARVALEKTLELVRVTMNNEQKEVSRCLAPHVQNQLMGSYSRAMEERGTGSVARQKAVFRDSITDQKDEVFADGADVILERLASAAEAIGAALENALGELAQKIEVNLSVLWEGVQDDPKQVRTRQEAVVTISSILEQVHFWTEAAQKRMQNN</sequence>
<evidence type="ECO:0000256" key="2">
    <source>
        <dbReference type="SAM" id="MobiDB-lite"/>
    </source>
</evidence>
<dbReference type="OrthoDB" id="3598281at2759"/>
<dbReference type="SUPFAM" id="SSF52540">
    <property type="entry name" value="P-loop containing nucleoside triphosphate hydrolases"/>
    <property type="match status" value="1"/>
</dbReference>
<feature type="region of interest" description="Disordered" evidence="2">
    <location>
        <begin position="1"/>
        <end position="28"/>
    </location>
</feature>
<dbReference type="Gene3D" id="3.40.50.300">
    <property type="entry name" value="P-loop containing nucleotide triphosphate hydrolases"/>
    <property type="match status" value="2"/>
</dbReference>
<dbReference type="Pfam" id="PF00350">
    <property type="entry name" value="Dynamin_N"/>
    <property type="match status" value="1"/>
</dbReference>
<feature type="compositionally biased region" description="Polar residues" evidence="2">
    <location>
        <begin position="1"/>
        <end position="15"/>
    </location>
</feature>
<keyword evidence="1" id="KW-0175">Coiled coil</keyword>
<dbReference type="Pfam" id="PF24564">
    <property type="entry name" value="DUF7605"/>
    <property type="match status" value="1"/>
</dbReference>
<dbReference type="PANTHER" id="PTHR36681">
    <property type="entry name" value="NUCLEAR GTPASE, GERMINAL CENTER-ASSOCIATED, TANDEM DUPLICATE 3"/>
    <property type="match status" value="1"/>
</dbReference>
<feature type="domain" description="Dynamin N-terminal" evidence="3">
    <location>
        <begin position="116"/>
        <end position="383"/>
    </location>
</feature>
<dbReference type="InterPro" id="IPR045063">
    <property type="entry name" value="Dynamin_N"/>
</dbReference>
<name>A0A166VMT8_9AGAM</name>
<evidence type="ECO:0008006" key="7">
    <source>
        <dbReference type="Google" id="ProtNLM"/>
    </source>
</evidence>
<dbReference type="AlphaFoldDB" id="A0A166VMT8"/>
<accession>A0A166VMT8</accession>
<feature type="coiled-coil region" evidence="1">
    <location>
        <begin position="601"/>
        <end position="628"/>
    </location>
</feature>
<gene>
    <name evidence="5" type="ORF">FIBSPDRAFT_1012898</name>
</gene>
<feature type="compositionally biased region" description="Basic residues" evidence="2">
    <location>
        <begin position="495"/>
        <end position="523"/>
    </location>
</feature>
<evidence type="ECO:0000259" key="4">
    <source>
        <dbReference type="Pfam" id="PF24564"/>
    </source>
</evidence>
<evidence type="ECO:0000259" key="3">
    <source>
        <dbReference type="Pfam" id="PF00350"/>
    </source>
</evidence>
<evidence type="ECO:0000313" key="5">
    <source>
        <dbReference type="EMBL" id="KZP32888.1"/>
    </source>
</evidence>
<reference evidence="5 6" key="1">
    <citation type="journal article" date="2016" name="Mol. Biol. Evol.">
        <title>Comparative Genomics of Early-Diverging Mushroom-Forming Fungi Provides Insights into the Origins of Lignocellulose Decay Capabilities.</title>
        <authorList>
            <person name="Nagy L.G."/>
            <person name="Riley R."/>
            <person name="Tritt A."/>
            <person name="Adam C."/>
            <person name="Daum C."/>
            <person name="Floudas D."/>
            <person name="Sun H."/>
            <person name="Yadav J.S."/>
            <person name="Pangilinan J."/>
            <person name="Larsson K.H."/>
            <person name="Matsuura K."/>
            <person name="Barry K."/>
            <person name="Labutti K."/>
            <person name="Kuo R."/>
            <person name="Ohm R.A."/>
            <person name="Bhattacharya S.S."/>
            <person name="Shirouzu T."/>
            <person name="Yoshinaga Y."/>
            <person name="Martin F.M."/>
            <person name="Grigoriev I.V."/>
            <person name="Hibbett D.S."/>
        </authorList>
    </citation>
    <scope>NUCLEOTIDE SEQUENCE [LARGE SCALE GENOMIC DNA]</scope>
    <source>
        <strain evidence="5 6">CBS 109695</strain>
    </source>
</reference>
<feature type="compositionally biased region" description="Basic and acidic residues" evidence="2">
    <location>
        <begin position="294"/>
        <end position="310"/>
    </location>
</feature>